<feature type="signal peptide" evidence="1">
    <location>
        <begin position="1"/>
        <end position="20"/>
    </location>
</feature>
<dbReference type="AlphaFoldDB" id="A0A4R6RAU5"/>
<accession>A0A4R6RAU5</accession>
<evidence type="ECO:0000256" key="1">
    <source>
        <dbReference type="SAM" id="SignalP"/>
    </source>
</evidence>
<reference evidence="2 3" key="1">
    <citation type="submission" date="2019-03" db="EMBL/GenBank/DDBJ databases">
        <title>Genomic Encyclopedia of Type Strains, Phase IV (KMG-IV): sequencing the most valuable type-strain genomes for metagenomic binning, comparative biology and taxonomic classification.</title>
        <authorList>
            <person name="Goeker M."/>
        </authorList>
    </citation>
    <scope>NUCLEOTIDE SEQUENCE [LARGE SCALE GENOMIC DNA]</scope>
    <source>
        <strain evidence="2 3">DSM 102969</strain>
    </source>
</reference>
<keyword evidence="1" id="KW-0732">Signal</keyword>
<dbReference type="Proteomes" id="UP000294547">
    <property type="component" value="Unassembled WGS sequence"/>
</dbReference>
<dbReference type="RefSeq" id="WP_126537999.1">
    <property type="nucleotide sequence ID" value="NZ_BSPM01000009.1"/>
</dbReference>
<organism evidence="2 3">
    <name type="scientific">Oharaeibacter diazotrophicus</name>
    <dbReference type="NCBI Taxonomy" id="1920512"/>
    <lineage>
        <taxon>Bacteria</taxon>
        <taxon>Pseudomonadati</taxon>
        <taxon>Pseudomonadota</taxon>
        <taxon>Alphaproteobacteria</taxon>
        <taxon>Hyphomicrobiales</taxon>
        <taxon>Pleomorphomonadaceae</taxon>
        <taxon>Oharaeibacter</taxon>
    </lineage>
</organism>
<dbReference type="EMBL" id="SNXY01000009">
    <property type="protein sequence ID" value="TDP83230.1"/>
    <property type="molecule type" value="Genomic_DNA"/>
</dbReference>
<sequence length="106" mass="10509">MGVRAGLCLAVAMTATAAAASDEPTFAADADIVNGRGAALIALEMGAPKVAGYSARLPEIYLKPGASMTVPLAGGSCEQTVVAKFADGASLRRAVNVCFGPVTLGP</sequence>
<protein>
    <submittedName>
        <fullName evidence="2">Uncharacterized protein</fullName>
    </submittedName>
</protein>
<evidence type="ECO:0000313" key="2">
    <source>
        <dbReference type="EMBL" id="TDP83230.1"/>
    </source>
</evidence>
<keyword evidence="3" id="KW-1185">Reference proteome</keyword>
<proteinExistence type="predicted"/>
<comment type="caution">
    <text evidence="2">The sequence shown here is derived from an EMBL/GenBank/DDBJ whole genome shotgun (WGS) entry which is preliminary data.</text>
</comment>
<name>A0A4R6RAU5_9HYPH</name>
<gene>
    <name evidence="2" type="ORF">EDD54_3189</name>
</gene>
<evidence type="ECO:0000313" key="3">
    <source>
        <dbReference type="Proteomes" id="UP000294547"/>
    </source>
</evidence>
<feature type="chain" id="PRO_5020868167" evidence="1">
    <location>
        <begin position="21"/>
        <end position="106"/>
    </location>
</feature>